<dbReference type="FunFam" id="1.20.1050.10:FF:000017">
    <property type="entry name" value="Maleylacetoacetate isomerase"/>
    <property type="match status" value="1"/>
</dbReference>
<dbReference type="AlphaFoldDB" id="A0AAW9RNI1"/>
<dbReference type="PROSITE" id="PS50405">
    <property type="entry name" value="GST_CTER"/>
    <property type="match status" value="1"/>
</dbReference>
<dbReference type="InterPro" id="IPR036282">
    <property type="entry name" value="Glutathione-S-Trfase_C_sf"/>
</dbReference>
<comment type="similarity">
    <text evidence="1">Belongs to the GST superfamily. Zeta family.</text>
</comment>
<feature type="domain" description="GST N-terminal" evidence="2">
    <location>
        <begin position="1"/>
        <end position="81"/>
    </location>
</feature>
<dbReference type="NCBIfam" id="TIGR01262">
    <property type="entry name" value="maiA"/>
    <property type="match status" value="1"/>
</dbReference>
<dbReference type="InterPro" id="IPR034330">
    <property type="entry name" value="GST_Zeta_C"/>
</dbReference>
<dbReference type="GO" id="GO:0006559">
    <property type="term" value="P:L-phenylalanine catabolic process"/>
    <property type="evidence" value="ECO:0007669"/>
    <property type="project" value="TreeGrafter"/>
</dbReference>
<dbReference type="Pfam" id="PF02798">
    <property type="entry name" value="GST_N"/>
    <property type="match status" value="1"/>
</dbReference>
<dbReference type="EMBL" id="JAZHOG010000011">
    <property type="protein sequence ID" value="MEJ8569091.1"/>
    <property type="molecule type" value="Genomic_DNA"/>
</dbReference>
<proteinExistence type="inferred from homology"/>
<dbReference type="InterPro" id="IPR004045">
    <property type="entry name" value="Glutathione_S-Trfase_N"/>
</dbReference>
<dbReference type="RefSeq" id="WP_354696413.1">
    <property type="nucleotide sequence ID" value="NZ_JAZHOG010000011.1"/>
</dbReference>
<dbReference type="PROSITE" id="PS50404">
    <property type="entry name" value="GST_NTER"/>
    <property type="match status" value="1"/>
</dbReference>
<dbReference type="GO" id="GO:0016034">
    <property type="term" value="F:maleylacetoacetate isomerase activity"/>
    <property type="evidence" value="ECO:0007669"/>
    <property type="project" value="UniProtKB-EC"/>
</dbReference>
<dbReference type="CDD" id="cd03191">
    <property type="entry name" value="GST_C_Zeta"/>
    <property type="match status" value="1"/>
</dbReference>
<dbReference type="GO" id="GO:0006749">
    <property type="term" value="P:glutathione metabolic process"/>
    <property type="evidence" value="ECO:0007669"/>
    <property type="project" value="TreeGrafter"/>
</dbReference>
<evidence type="ECO:0000259" key="2">
    <source>
        <dbReference type="PROSITE" id="PS50404"/>
    </source>
</evidence>
<sequence length="215" mass="23790">MFRLHTYWRSSSAYRVRIALNLKALDYESVATHLAAGEQNSEQYLATHAQGLVPALEHDGTVLVQSLAIIGYLDRLVPEPPLYPADLVGRARVEAMCHALACDIQPLNNLRVLQYLKGELGQDADAVKAWYGHWIHQGFRALETWASEHSAQGRFVYGDAVTAADCCLVPQVYNARRFDVPLDGYPVLRSIDEHLRTLPAFVAAAPENQPDAGPA</sequence>
<dbReference type="SFLD" id="SFLDG00358">
    <property type="entry name" value="Main_(cytGST)"/>
    <property type="match status" value="1"/>
</dbReference>
<reference evidence="4 5" key="1">
    <citation type="submission" date="2024-02" db="EMBL/GenBank/DDBJ databases">
        <title>A novel Wenzhouxiangellaceae bacterium, isolated from coastal sediments.</title>
        <authorList>
            <person name="Du Z.-J."/>
            <person name="Ye Y.-Q."/>
            <person name="Zhang X.-Y."/>
        </authorList>
    </citation>
    <scope>NUCLEOTIDE SEQUENCE [LARGE SCALE GENOMIC DNA]</scope>
    <source>
        <strain evidence="4 5">CH-27</strain>
    </source>
</reference>
<dbReference type="InterPro" id="IPR040079">
    <property type="entry name" value="Glutathione_S-Trfase"/>
</dbReference>
<name>A0AAW9RNI1_9GAMM</name>
<dbReference type="SFLD" id="SFLDS00019">
    <property type="entry name" value="Glutathione_Transferase_(cytos"/>
    <property type="match status" value="1"/>
</dbReference>
<dbReference type="SUPFAM" id="SSF47616">
    <property type="entry name" value="GST C-terminal domain-like"/>
    <property type="match status" value="1"/>
</dbReference>
<keyword evidence="5" id="KW-1185">Reference proteome</keyword>
<organism evidence="4 5">
    <name type="scientific">Elongatibacter sediminis</name>
    <dbReference type="NCBI Taxonomy" id="3119006"/>
    <lineage>
        <taxon>Bacteria</taxon>
        <taxon>Pseudomonadati</taxon>
        <taxon>Pseudomonadota</taxon>
        <taxon>Gammaproteobacteria</taxon>
        <taxon>Chromatiales</taxon>
        <taxon>Wenzhouxiangellaceae</taxon>
        <taxon>Elongatibacter</taxon>
    </lineage>
</organism>
<evidence type="ECO:0000259" key="3">
    <source>
        <dbReference type="PROSITE" id="PS50405"/>
    </source>
</evidence>
<dbReference type="Gene3D" id="1.20.1050.10">
    <property type="match status" value="1"/>
</dbReference>
<comment type="caution">
    <text evidence="4">The sequence shown here is derived from an EMBL/GenBank/DDBJ whole genome shotgun (WGS) entry which is preliminary data.</text>
</comment>
<dbReference type="PANTHER" id="PTHR42673">
    <property type="entry name" value="MALEYLACETOACETATE ISOMERASE"/>
    <property type="match status" value="1"/>
</dbReference>
<protein>
    <submittedName>
        <fullName evidence="4">Maleylacetoacetate isomerase</fullName>
        <ecNumber evidence="4">5.2.1.2</ecNumber>
    </submittedName>
</protein>
<feature type="domain" description="GST C-terminal" evidence="3">
    <location>
        <begin position="86"/>
        <end position="214"/>
    </location>
</feature>
<evidence type="ECO:0000313" key="4">
    <source>
        <dbReference type="EMBL" id="MEJ8569091.1"/>
    </source>
</evidence>
<keyword evidence="4" id="KW-0413">Isomerase</keyword>
<evidence type="ECO:0000256" key="1">
    <source>
        <dbReference type="ARBA" id="ARBA00010007"/>
    </source>
</evidence>
<dbReference type="InterPro" id="IPR036249">
    <property type="entry name" value="Thioredoxin-like_sf"/>
</dbReference>
<dbReference type="GO" id="GO:0005737">
    <property type="term" value="C:cytoplasm"/>
    <property type="evidence" value="ECO:0007669"/>
    <property type="project" value="InterPro"/>
</dbReference>
<dbReference type="PANTHER" id="PTHR42673:SF21">
    <property type="entry name" value="GLUTATHIONE S-TRANSFERASE YFCF"/>
    <property type="match status" value="1"/>
</dbReference>
<dbReference type="EC" id="5.2.1.2" evidence="4"/>
<dbReference type="Gene3D" id="3.40.30.10">
    <property type="entry name" value="Glutaredoxin"/>
    <property type="match status" value="1"/>
</dbReference>
<dbReference type="SUPFAM" id="SSF52833">
    <property type="entry name" value="Thioredoxin-like"/>
    <property type="match status" value="1"/>
</dbReference>
<dbReference type="InterPro" id="IPR010987">
    <property type="entry name" value="Glutathione-S-Trfase_C-like"/>
</dbReference>
<dbReference type="GO" id="GO:0004364">
    <property type="term" value="F:glutathione transferase activity"/>
    <property type="evidence" value="ECO:0007669"/>
    <property type="project" value="TreeGrafter"/>
</dbReference>
<dbReference type="CDD" id="cd03042">
    <property type="entry name" value="GST_N_Zeta"/>
    <property type="match status" value="1"/>
</dbReference>
<accession>A0AAW9RNI1</accession>
<dbReference type="Proteomes" id="UP001359886">
    <property type="component" value="Unassembled WGS sequence"/>
</dbReference>
<dbReference type="InterPro" id="IPR034333">
    <property type="entry name" value="GST_Zeta_N"/>
</dbReference>
<evidence type="ECO:0000313" key="5">
    <source>
        <dbReference type="Proteomes" id="UP001359886"/>
    </source>
</evidence>
<dbReference type="InterPro" id="IPR005955">
    <property type="entry name" value="GST_Zeta"/>
</dbReference>
<gene>
    <name evidence="4" type="primary">maiA</name>
    <name evidence="4" type="ORF">V3330_15785</name>
</gene>